<proteinExistence type="predicted"/>
<dbReference type="STRING" id="679937.Bcop_0591"/>
<dbReference type="Proteomes" id="UP000018439">
    <property type="component" value="Chromosome"/>
</dbReference>
<sequence>MKYIVTAFTLSLLMFSCQRETTYTTLNTNDFKDVIENLEVQLLDVRTIDEFNSGHISDAEFIDLSDSLFIEKADSMFNKKQTIAVYCRTGRRSKKAADLLIKHGFKVIELDSGITNWIEKDFPIVEQK</sequence>
<reference evidence="2 3" key="1">
    <citation type="journal article" date="2011" name="Stand. Genomic Sci.">
        <title>Non-contiguous finished genome sequence of Bacteroides coprosuis type strain (PC139).</title>
        <authorList>
            <person name="Land M."/>
            <person name="Held B."/>
            <person name="Gronow S."/>
            <person name="Abt B."/>
            <person name="Lucas S."/>
            <person name="Del Rio T.G."/>
            <person name="Nolan M."/>
            <person name="Tice H."/>
            <person name="Cheng J.F."/>
            <person name="Pitluck S."/>
            <person name="Liolios K."/>
            <person name="Pagani I."/>
            <person name="Ivanova N."/>
            <person name="Mavromatis K."/>
            <person name="Mikhailova N."/>
            <person name="Pati A."/>
            <person name="Tapia R."/>
            <person name="Han C."/>
            <person name="Goodwin L."/>
            <person name="Chen A."/>
            <person name="Palaniappan K."/>
            <person name="Hauser L."/>
            <person name="Brambilla E.M."/>
            <person name="Rohde M."/>
            <person name="Goker M."/>
            <person name="Detter J.C."/>
            <person name="Woyke T."/>
            <person name="Bristow J."/>
            <person name="Eisen J.A."/>
            <person name="Markowitz V."/>
            <person name="Hugenholtz P."/>
            <person name="Kyrpides N.C."/>
            <person name="Klenk H.P."/>
            <person name="Lapidus A."/>
        </authorList>
    </citation>
    <scope>NUCLEOTIDE SEQUENCE</scope>
    <source>
        <strain evidence="2 3">DSM 18011</strain>
    </source>
</reference>
<feature type="domain" description="Rhodanese" evidence="1">
    <location>
        <begin position="39"/>
        <end position="126"/>
    </location>
</feature>
<accession>F3ZS03</accession>
<dbReference type="SUPFAM" id="SSF52821">
    <property type="entry name" value="Rhodanese/Cell cycle control phosphatase"/>
    <property type="match status" value="1"/>
</dbReference>
<dbReference type="EMBL" id="CM001167">
    <property type="protein sequence ID" value="EGJ70809.1"/>
    <property type="molecule type" value="Genomic_DNA"/>
</dbReference>
<dbReference type="Gene3D" id="3.40.250.10">
    <property type="entry name" value="Rhodanese-like domain"/>
    <property type="match status" value="1"/>
</dbReference>
<dbReference type="OrthoDB" id="1450994at2"/>
<dbReference type="PANTHER" id="PTHR43031">
    <property type="entry name" value="FAD-DEPENDENT OXIDOREDUCTASE"/>
    <property type="match status" value="1"/>
</dbReference>
<evidence type="ECO:0000259" key="1">
    <source>
        <dbReference type="PROSITE" id="PS50206"/>
    </source>
</evidence>
<dbReference type="PROSITE" id="PS50206">
    <property type="entry name" value="RHODANESE_3"/>
    <property type="match status" value="1"/>
</dbReference>
<name>F3ZS03_9BACE</name>
<dbReference type="PROSITE" id="PS51257">
    <property type="entry name" value="PROKAR_LIPOPROTEIN"/>
    <property type="match status" value="1"/>
</dbReference>
<evidence type="ECO:0000313" key="2">
    <source>
        <dbReference type="EMBL" id="EGJ70809.1"/>
    </source>
</evidence>
<organism evidence="2 3">
    <name type="scientific">Bacteroides coprosuis DSM 18011</name>
    <dbReference type="NCBI Taxonomy" id="679937"/>
    <lineage>
        <taxon>Bacteria</taxon>
        <taxon>Pseudomonadati</taxon>
        <taxon>Bacteroidota</taxon>
        <taxon>Bacteroidia</taxon>
        <taxon>Bacteroidales</taxon>
        <taxon>Bacteroidaceae</taxon>
        <taxon>Bacteroides</taxon>
    </lineage>
</organism>
<dbReference type="eggNOG" id="COG0607">
    <property type="taxonomic scope" value="Bacteria"/>
</dbReference>
<keyword evidence="3" id="KW-1185">Reference proteome</keyword>
<dbReference type="Pfam" id="PF00581">
    <property type="entry name" value="Rhodanese"/>
    <property type="match status" value="1"/>
</dbReference>
<dbReference type="InterPro" id="IPR036873">
    <property type="entry name" value="Rhodanese-like_dom_sf"/>
</dbReference>
<gene>
    <name evidence="2" type="ORF">Bcop_0591</name>
</gene>
<evidence type="ECO:0000313" key="3">
    <source>
        <dbReference type="Proteomes" id="UP000018439"/>
    </source>
</evidence>
<protein>
    <submittedName>
        <fullName evidence="2">Rhodanese-like protein</fullName>
    </submittedName>
</protein>
<dbReference type="PANTHER" id="PTHR43031:SF1">
    <property type="entry name" value="PYRIDINE NUCLEOTIDE-DISULPHIDE OXIDOREDUCTASE"/>
    <property type="match status" value="1"/>
</dbReference>
<dbReference type="SMART" id="SM00450">
    <property type="entry name" value="RHOD"/>
    <property type="match status" value="1"/>
</dbReference>
<dbReference type="InterPro" id="IPR001763">
    <property type="entry name" value="Rhodanese-like_dom"/>
</dbReference>
<dbReference type="AlphaFoldDB" id="F3ZS03"/>
<dbReference type="HOGENOM" id="CLU_089574_1_6_10"/>
<dbReference type="InterPro" id="IPR050229">
    <property type="entry name" value="GlpE_sulfurtransferase"/>
</dbReference>
<dbReference type="CDD" id="cd00158">
    <property type="entry name" value="RHOD"/>
    <property type="match status" value="1"/>
</dbReference>